<gene>
    <name evidence="2" type="ORF">JK636_17045</name>
</gene>
<evidence type="ECO:0000313" key="3">
    <source>
        <dbReference type="Proteomes" id="UP000632377"/>
    </source>
</evidence>
<dbReference type="Proteomes" id="UP000632377">
    <property type="component" value="Unassembled WGS sequence"/>
</dbReference>
<dbReference type="InterPro" id="IPR003140">
    <property type="entry name" value="PLipase/COase/thioEstase"/>
</dbReference>
<dbReference type="Gene3D" id="3.40.50.1820">
    <property type="entry name" value="alpha/beta hydrolase"/>
    <property type="match status" value="1"/>
</dbReference>
<comment type="caution">
    <text evidence="2">The sequence shown here is derived from an EMBL/GenBank/DDBJ whole genome shotgun (WGS) entry which is preliminary data.</text>
</comment>
<evidence type="ECO:0000259" key="1">
    <source>
        <dbReference type="Pfam" id="PF02230"/>
    </source>
</evidence>
<proteinExistence type="predicted"/>
<organism evidence="2 3">
    <name type="scientific">Clostridium rhizosphaerae</name>
    <dbReference type="NCBI Taxonomy" id="2803861"/>
    <lineage>
        <taxon>Bacteria</taxon>
        <taxon>Bacillati</taxon>
        <taxon>Bacillota</taxon>
        <taxon>Clostridia</taxon>
        <taxon>Eubacteriales</taxon>
        <taxon>Clostridiaceae</taxon>
        <taxon>Clostridium</taxon>
    </lineage>
</organism>
<dbReference type="SUPFAM" id="SSF53474">
    <property type="entry name" value="alpha/beta-Hydrolases"/>
    <property type="match status" value="1"/>
</dbReference>
<reference evidence="2 3" key="1">
    <citation type="submission" date="2021-01" db="EMBL/GenBank/DDBJ databases">
        <title>Genome public.</title>
        <authorList>
            <person name="Liu C."/>
            <person name="Sun Q."/>
        </authorList>
    </citation>
    <scope>NUCLEOTIDE SEQUENCE [LARGE SCALE GENOMIC DNA]</scope>
    <source>
        <strain evidence="2 3">YIM B02515</strain>
    </source>
</reference>
<name>A0ABS1TDM0_9CLOT</name>
<dbReference type="Pfam" id="PF02230">
    <property type="entry name" value="Abhydrolase_2"/>
    <property type="match status" value="1"/>
</dbReference>
<sequence>MSYKNVEEAINNAYGLEDDGEYTKALEVWNSGFDCFTEEQLNEYKFDIYCGRIWIHYMMKNSEGFINNIIEAVENEIICPQWMFEYKGNEDYEVFLRLWQGDYRYGKTKEKNDLLRVERQKITKFKYNIYFPKEYDCNKKYPLFIAMHGDGDNIKSFIKEWKAEMFLSRGYIVVYAQSSQVYNHKGFSWISNLDIARNDISGLYQELKKQCFINEECVILGGFSGGAVAAIDIVMEGVIPIKGLISICPERKPKSVTISSIKDALCRKVKLVFMEGENSLPVKAQEEMLEMFKNTGIPCKYYINKGLEHEIPNDLDYKLDEVLDFIYNEDANEKI</sequence>
<dbReference type="EMBL" id="JAESWC010000014">
    <property type="protein sequence ID" value="MBL4937430.1"/>
    <property type="molecule type" value="Genomic_DNA"/>
</dbReference>
<evidence type="ECO:0000313" key="2">
    <source>
        <dbReference type="EMBL" id="MBL4937430.1"/>
    </source>
</evidence>
<keyword evidence="3" id="KW-1185">Reference proteome</keyword>
<accession>A0ABS1TDM0</accession>
<feature type="domain" description="Phospholipase/carboxylesterase/thioesterase" evidence="1">
    <location>
        <begin position="140"/>
        <end position="326"/>
    </location>
</feature>
<dbReference type="InterPro" id="IPR029058">
    <property type="entry name" value="AB_hydrolase_fold"/>
</dbReference>
<protein>
    <recommendedName>
        <fullName evidence="1">Phospholipase/carboxylesterase/thioesterase domain-containing protein</fullName>
    </recommendedName>
</protein>
<dbReference type="RefSeq" id="WP_202750181.1">
    <property type="nucleotide sequence ID" value="NZ_JAESWC010000014.1"/>
</dbReference>